<dbReference type="EMBL" id="CAMGYJ010000005">
    <property type="protein sequence ID" value="CAI0425031.1"/>
    <property type="molecule type" value="Genomic_DNA"/>
</dbReference>
<protein>
    <submittedName>
        <fullName evidence="1">Uncharacterized protein</fullName>
    </submittedName>
</protein>
<gene>
    <name evidence="1" type="ORF">LITE_LOCUS20194</name>
</gene>
<evidence type="ECO:0000313" key="2">
    <source>
        <dbReference type="Proteomes" id="UP001154282"/>
    </source>
</evidence>
<feature type="non-terminal residue" evidence="1">
    <location>
        <position position="1"/>
    </location>
</feature>
<keyword evidence="2" id="KW-1185">Reference proteome</keyword>
<proteinExistence type="predicted"/>
<name>A0AAV0KSG7_9ROSI</name>
<reference evidence="1" key="1">
    <citation type="submission" date="2022-08" db="EMBL/GenBank/DDBJ databases">
        <authorList>
            <person name="Gutierrez-Valencia J."/>
        </authorList>
    </citation>
    <scope>NUCLEOTIDE SEQUENCE</scope>
</reference>
<dbReference type="AlphaFoldDB" id="A0AAV0KSG7"/>
<accession>A0AAV0KSG7</accession>
<sequence length="69" mass="7692">SNHVADILPIVQIRGEENASFSPLPPRLQPTQSLPLSLFDSPKRPLTLDEINREGFDLGLVLDEGKRSR</sequence>
<dbReference type="Proteomes" id="UP001154282">
    <property type="component" value="Unassembled WGS sequence"/>
</dbReference>
<comment type="caution">
    <text evidence="1">The sequence shown here is derived from an EMBL/GenBank/DDBJ whole genome shotgun (WGS) entry which is preliminary data.</text>
</comment>
<evidence type="ECO:0000313" key="1">
    <source>
        <dbReference type="EMBL" id="CAI0425031.1"/>
    </source>
</evidence>
<organism evidence="1 2">
    <name type="scientific">Linum tenue</name>
    <dbReference type="NCBI Taxonomy" id="586396"/>
    <lineage>
        <taxon>Eukaryota</taxon>
        <taxon>Viridiplantae</taxon>
        <taxon>Streptophyta</taxon>
        <taxon>Embryophyta</taxon>
        <taxon>Tracheophyta</taxon>
        <taxon>Spermatophyta</taxon>
        <taxon>Magnoliopsida</taxon>
        <taxon>eudicotyledons</taxon>
        <taxon>Gunneridae</taxon>
        <taxon>Pentapetalae</taxon>
        <taxon>rosids</taxon>
        <taxon>fabids</taxon>
        <taxon>Malpighiales</taxon>
        <taxon>Linaceae</taxon>
        <taxon>Linum</taxon>
    </lineage>
</organism>